<protein>
    <submittedName>
        <fullName evidence="1">Uncharacterized protein</fullName>
    </submittedName>
</protein>
<name>X1HT05_9ZZZZ</name>
<gene>
    <name evidence="1" type="ORF">S03H2_53345</name>
</gene>
<accession>X1HT05</accession>
<evidence type="ECO:0000313" key="1">
    <source>
        <dbReference type="EMBL" id="GAH73306.1"/>
    </source>
</evidence>
<organism evidence="1">
    <name type="scientific">marine sediment metagenome</name>
    <dbReference type="NCBI Taxonomy" id="412755"/>
    <lineage>
        <taxon>unclassified sequences</taxon>
        <taxon>metagenomes</taxon>
        <taxon>ecological metagenomes</taxon>
    </lineage>
</organism>
<feature type="non-terminal residue" evidence="1">
    <location>
        <position position="1"/>
    </location>
</feature>
<sequence length="258" mass="27558">DLVNNLAYLKGQAGVDVALEDDVVPSAGTERVGLETAPWAEGHFDKLYAGPRAALHKFIREVVVNWEDDGSANYSMQTPTTGSGTFSMGGFGQAVLEIANDAVGTVYVRGIAEQNNALDNSFNASRSPYYRQEFAIDRNAADTGVFIGLRQTPGVALPISASEHAFGLVWTGAMWQFQSMNASTVDASGTQTINVDTRYVVEFLLISETSVECYLNGTLIDTLTVVPTGDLEWSVLLETDGGGGGTSTYLTLGKPILQ</sequence>
<comment type="caution">
    <text evidence="1">The sequence shown here is derived from an EMBL/GenBank/DDBJ whole genome shotgun (WGS) entry which is preliminary data.</text>
</comment>
<proteinExistence type="predicted"/>
<dbReference type="AlphaFoldDB" id="X1HT05"/>
<feature type="non-terminal residue" evidence="1">
    <location>
        <position position="258"/>
    </location>
</feature>
<reference evidence="1" key="1">
    <citation type="journal article" date="2014" name="Front. Microbiol.">
        <title>High frequency of phylogenetically diverse reductive dehalogenase-homologous genes in deep subseafloor sedimentary metagenomes.</title>
        <authorList>
            <person name="Kawai M."/>
            <person name="Futagami T."/>
            <person name="Toyoda A."/>
            <person name="Takaki Y."/>
            <person name="Nishi S."/>
            <person name="Hori S."/>
            <person name="Arai W."/>
            <person name="Tsubouchi T."/>
            <person name="Morono Y."/>
            <person name="Uchiyama I."/>
            <person name="Ito T."/>
            <person name="Fujiyama A."/>
            <person name="Inagaki F."/>
            <person name="Takami H."/>
        </authorList>
    </citation>
    <scope>NUCLEOTIDE SEQUENCE</scope>
    <source>
        <strain evidence="1">Expedition CK06-06</strain>
    </source>
</reference>
<dbReference type="EMBL" id="BARU01033950">
    <property type="protein sequence ID" value="GAH73306.1"/>
    <property type="molecule type" value="Genomic_DNA"/>
</dbReference>